<evidence type="ECO:0000259" key="3">
    <source>
        <dbReference type="PROSITE" id="PS50112"/>
    </source>
</evidence>
<evidence type="ECO:0000313" key="5">
    <source>
        <dbReference type="Proteomes" id="UP000035068"/>
    </source>
</evidence>
<sequence length="368" mass="40087">MLMVHKEKLKKAVAVKRRIWIGAAAVVLLAYVVVSLWQVGHTRAQAADAYLERQLWLARQGALFLERQGSKDLASLAAAVEGLTISEGRLAESHMSLFDRRRETFLPLLAAPPALDLQVAGDPELRRRLARGAHGGLVLALADERWLVTHLPLNAGDAPLTLILATPESEIVAPWYSFARVQLAGQLILLMVAAALGWRLRLRPETPADGSEDVQPGLQDTLAELQNQCRALAQENALLGAVRREYQLLVEGAEYGTARLNSNGLILFCSKPLLALCGCERTDLVGRNLLDLDIFADDARQKLRNSLGDLRNGVATPPHSCVLARSGDGPLEVQVKLSPLRVDGETTGYVLQVQQSVCAEPYLRASLS</sequence>
<gene>
    <name evidence="4" type="ORF">GFER_02950</name>
</gene>
<keyword evidence="2" id="KW-1133">Transmembrane helix</keyword>
<feature type="transmembrane region" description="Helical" evidence="2">
    <location>
        <begin position="20"/>
        <end position="39"/>
    </location>
</feature>
<dbReference type="PROSITE" id="PS50112">
    <property type="entry name" value="PAS"/>
    <property type="match status" value="1"/>
</dbReference>
<feature type="domain" description="PAS" evidence="3">
    <location>
        <begin position="242"/>
        <end position="317"/>
    </location>
</feature>
<keyword evidence="5" id="KW-1185">Reference proteome</keyword>
<dbReference type="InterPro" id="IPR000014">
    <property type="entry name" value="PAS"/>
</dbReference>
<keyword evidence="2" id="KW-0812">Transmembrane</keyword>
<evidence type="ECO:0000256" key="1">
    <source>
        <dbReference type="SAM" id="Coils"/>
    </source>
</evidence>
<reference evidence="4 5" key="1">
    <citation type="submission" date="2014-12" db="EMBL/GenBank/DDBJ databases">
        <title>Genomes of Geoalkalibacter ferrihydriticus and Geoalkalibacter subterraneus, two haloalkaliphilic metal-reducing members of the Geobacteraceae.</title>
        <authorList>
            <person name="Badalamenti J.P."/>
            <person name="Torres C.I."/>
            <person name="Krajmalnik-Brown R."/>
            <person name="Bond D.R."/>
        </authorList>
    </citation>
    <scope>NUCLEOTIDE SEQUENCE [LARGE SCALE GENOMIC DNA]</scope>
    <source>
        <strain evidence="4 5">DSM 17813</strain>
    </source>
</reference>
<dbReference type="CDD" id="cd00130">
    <property type="entry name" value="PAS"/>
    <property type="match status" value="1"/>
</dbReference>
<dbReference type="AlphaFoldDB" id="A0A0C2HS62"/>
<keyword evidence="2" id="KW-0472">Membrane</keyword>
<comment type="caution">
    <text evidence="4">The sequence shown here is derived from an EMBL/GenBank/DDBJ whole genome shotgun (WGS) entry which is preliminary data.</text>
</comment>
<evidence type="ECO:0000256" key="2">
    <source>
        <dbReference type="SAM" id="Phobius"/>
    </source>
</evidence>
<dbReference type="InterPro" id="IPR035965">
    <property type="entry name" value="PAS-like_dom_sf"/>
</dbReference>
<dbReference type="SMART" id="SM00091">
    <property type="entry name" value="PAS"/>
    <property type="match status" value="1"/>
</dbReference>
<organism evidence="4 5">
    <name type="scientific">Geoalkalibacter ferrihydriticus DSM 17813</name>
    <dbReference type="NCBI Taxonomy" id="1121915"/>
    <lineage>
        <taxon>Bacteria</taxon>
        <taxon>Pseudomonadati</taxon>
        <taxon>Thermodesulfobacteriota</taxon>
        <taxon>Desulfuromonadia</taxon>
        <taxon>Desulfuromonadales</taxon>
        <taxon>Geoalkalibacteraceae</taxon>
        <taxon>Geoalkalibacter</taxon>
    </lineage>
</organism>
<dbReference type="Proteomes" id="UP000035068">
    <property type="component" value="Unassembled WGS sequence"/>
</dbReference>
<proteinExistence type="predicted"/>
<feature type="coiled-coil region" evidence="1">
    <location>
        <begin position="215"/>
        <end position="242"/>
    </location>
</feature>
<name>A0A0C2HS62_9BACT</name>
<dbReference type="EMBL" id="JWJD01000001">
    <property type="protein sequence ID" value="KIH77645.1"/>
    <property type="molecule type" value="Genomic_DNA"/>
</dbReference>
<protein>
    <recommendedName>
        <fullName evidence="3">PAS domain-containing protein</fullName>
    </recommendedName>
</protein>
<dbReference type="Gene3D" id="3.30.450.20">
    <property type="entry name" value="PAS domain"/>
    <property type="match status" value="1"/>
</dbReference>
<evidence type="ECO:0000313" key="4">
    <source>
        <dbReference type="EMBL" id="KIH77645.1"/>
    </source>
</evidence>
<dbReference type="SUPFAM" id="SSF55785">
    <property type="entry name" value="PYP-like sensor domain (PAS domain)"/>
    <property type="match status" value="1"/>
</dbReference>
<keyword evidence="1" id="KW-0175">Coiled coil</keyword>
<accession>A0A0C2HS62</accession>